<keyword evidence="2" id="KW-1185">Reference proteome</keyword>
<reference evidence="1 2" key="1">
    <citation type="journal article" date="2018" name="G3 (Bethesda)">
        <title>Phylogenetic and Phylogenomic Definition of Rhizopus Species.</title>
        <authorList>
            <person name="Gryganskyi A.P."/>
            <person name="Golan J."/>
            <person name="Dolatabadi S."/>
            <person name="Mondo S."/>
            <person name="Robb S."/>
            <person name="Idnurm A."/>
            <person name="Muszewska A."/>
            <person name="Steczkiewicz K."/>
            <person name="Masonjones S."/>
            <person name="Liao H.L."/>
            <person name="Gajdeczka M.T."/>
            <person name="Anike F."/>
            <person name="Vuek A."/>
            <person name="Anishchenko I.M."/>
            <person name="Voigt K."/>
            <person name="de Hoog G.S."/>
            <person name="Smith M.E."/>
            <person name="Heitman J."/>
            <person name="Vilgalys R."/>
            <person name="Stajich J.E."/>
        </authorList>
    </citation>
    <scope>NUCLEOTIDE SEQUENCE [LARGE SCALE GENOMIC DNA]</scope>
    <source>
        <strain evidence="1 2">LSU 92-RS-03</strain>
    </source>
</reference>
<name>A0A367KY86_RHIST</name>
<evidence type="ECO:0000313" key="2">
    <source>
        <dbReference type="Proteomes" id="UP000253551"/>
    </source>
</evidence>
<dbReference type="Proteomes" id="UP000253551">
    <property type="component" value="Unassembled WGS sequence"/>
</dbReference>
<evidence type="ECO:0000313" key="1">
    <source>
        <dbReference type="EMBL" id="RCI07179.1"/>
    </source>
</evidence>
<dbReference type="AlphaFoldDB" id="A0A367KY86"/>
<organism evidence="1 2">
    <name type="scientific">Rhizopus stolonifer</name>
    <name type="common">Rhizopus nigricans</name>
    <dbReference type="NCBI Taxonomy" id="4846"/>
    <lineage>
        <taxon>Eukaryota</taxon>
        <taxon>Fungi</taxon>
        <taxon>Fungi incertae sedis</taxon>
        <taxon>Mucoromycota</taxon>
        <taxon>Mucoromycotina</taxon>
        <taxon>Mucoromycetes</taxon>
        <taxon>Mucorales</taxon>
        <taxon>Mucorineae</taxon>
        <taxon>Rhizopodaceae</taxon>
        <taxon>Rhizopus</taxon>
    </lineage>
</organism>
<protein>
    <submittedName>
        <fullName evidence="1">Uncharacterized protein</fullName>
    </submittedName>
</protein>
<accession>A0A367KY86</accession>
<sequence>MNTEIKAPGEKYAIENNSLYGYLDSPHATFSQGRAPHTLSTAHLSSDTNSVGFAFDSLVSFCALLLNQPLTDQAVFRLASNVLTLVDAKIGDLQRRVKQLLPTITFSEFEQLKTLAENVHQQPKENLTIVDSESEDEVMERSTVNYAHRLQPIKPIRESRKFPGFIEHNQDMSQLEYDDNITPFDSEQEE</sequence>
<dbReference type="OrthoDB" id="2220585at2759"/>
<proteinExistence type="predicted"/>
<comment type="caution">
    <text evidence="1">The sequence shown here is derived from an EMBL/GenBank/DDBJ whole genome shotgun (WGS) entry which is preliminary data.</text>
</comment>
<dbReference type="EMBL" id="PJQM01000021">
    <property type="protein sequence ID" value="RCI07179.1"/>
    <property type="molecule type" value="Genomic_DNA"/>
</dbReference>
<gene>
    <name evidence="1" type="ORF">CU098_013923</name>
</gene>